<evidence type="ECO:0000313" key="1">
    <source>
        <dbReference type="EMBL" id="PIK16927.1"/>
    </source>
</evidence>
<reference evidence="1 2" key="1">
    <citation type="submission" date="2017-11" db="EMBL/GenBank/DDBJ databases">
        <title>Genome sequencing of Prevotella intermedia KCOM 1101.</title>
        <authorList>
            <person name="Kook J.-K."/>
            <person name="Park S.-N."/>
            <person name="Lim Y.K."/>
        </authorList>
    </citation>
    <scope>NUCLEOTIDE SEQUENCE [LARGE SCALE GENOMIC DNA]</scope>
    <source>
        <strain evidence="1 2">KCOM 1101</strain>
    </source>
</reference>
<dbReference type="EMBL" id="PEKM01000003">
    <property type="protein sequence ID" value="PIK16927.1"/>
    <property type="molecule type" value="Genomic_DNA"/>
</dbReference>
<name>A0AAJ3RGJ6_PREIN</name>
<dbReference type="RefSeq" id="WP_099893257.1">
    <property type="nucleotide sequence ID" value="NZ_PEKM01000003.1"/>
</dbReference>
<sequence>MNVTINGEAKSFQSFNDFIASTTRKERNALIGSSLTYKEGWDINDISEKIDKLIEQHSSELSLLQQIKVLVDKELAEQNRKEIVIDKLRNLSLDKLEILASM</sequence>
<proteinExistence type="predicted"/>
<evidence type="ECO:0000313" key="2">
    <source>
        <dbReference type="Proteomes" id="UP000229111"/>
    </source>
</evidence>
<dbReference type="Proteomes" id="UP000229111">
    <property type="component" value="Unassembled WGS sequence"/>
</dbReference>
<accession>A0AAJ3RGJ6</accession>
<comment type="caution">
    <text evidence="1">The sequence shown here is derived from an EMBL/GenBank/DDBJ whole genome shotgun (WGS) entry which is preliminary data.</text>
</comment>
<gene>
    <name evidence="1" type="ORF">CTI16_12060</name>
</gene>
<protein>
    <submittedName>
        <fullName evidence="1">Uncharacterized protein</fullName>
    </submittedName>
</protein>
<dbReference type="AlphaFoldDB" id="A0AAJ3RGJ6"/>
<organism evidence="1 2">
    <name type="scientific">Prevotella intermedia</name>
    <dbReference type="NCBI Taxonomy" id="28131"/>
    <lineage>
        <taxon>Bacteria</taxon>
        <taxon>Pseudomonadati</taxon>
        <taxon>Bacteroidota</taxon>
        <taxon>Bacteroidia</taxon>
        <taxon>Bacteroidales</taxon>
        <taxon>Prevotellaceae</taxon>
        <taxon>Prevotella</taxon>
    </lineage>
</organism>